<comment type="similarity">
    <text evidence="2">Belongs to the IQD family.</text>
</comment>
<dbReference type="Pfam" id="PF00612">
    <property type="entry name" value="IQ"/>
    <property type="match status" value="2"/>
</dbReference>
<keyword evidence="7" id="KW-1185">Reference proteome</keyword>
<dbReference type="GO" id="GO:0005516">
    <property type="term" value="F:calmodulin binding"/>
    <property type="evidence" value="ECO:0007669"/>
    <property type="project" value="UniProtKB-KW"/>
</dbReference>
<accession>A0A328E620</accession>
<dbReference type="Pfam" id="PF13178">
    <property type="entry name" value="DUF4005"/>
    <property type="match status" value="1"/>
</dbReference>
<evidence type="ECO:0000256" key="3">
    <source>
        <dbReference type="ARBA" id="ARBA00024378"/>
    </source>
</evidence>
<dbReference type="InterPro" id="IPR025064">
    <property type="entry name" value="DUF4005"/>
</dbReference>
<feature type="region of interest" description="Disordered" evidence="4">
    <location>
        <begin position="354"/>
        <end position="378"/>
    </location>
</feature>
<dbReference type="PANTHER" id="PTHR32295:SF6">
    <property type="entry name" value="PROTEIN IQ-DOMAIN 18"/>
    <property type="match status" value="1"/>
</dbReference>
<evidence type="ECO:0000256" key="1">
    <source>
        <dbReference type="ARBA" id="ARBA00022860"/>
    </source>
</evidence>
<evidence type="ECO:0000256" key="4">
    <source>
        <dbReference type="SAM" id="MobiDB-lite"/>
    </source>
</evidence>
<dbReference type="PROSITE" id="PS50096">
    <property type="entry name" value="IQ"/>
    <property type="match status" value="2"/>
</dbReference>
<dbReference type="Proteomes" id="UP000249390">
    <property type="component" value="Unassembled WGS sequence"/>
</dbReference>
<evidence type="ECO:0000313" key="7">
    <source>
        <dbReference type="Proteomes" id="UP000249390"/>
    </source>
</evidence>
<dbReference type="PANTHER" id="PTHR32295">
    <property type="entry name" value="IQ-DOMAIN 5-RELATED"/>
    <property type="match status" value="1"/>
</dbReference>
<dbReference type="InterPro" id="IPR000048">
    <property type="entry name" value="IQ_motif_EF-hand-BS"/>
</dbReference>
<organism evidence="6 7">
    <name type="scientific">Cuscuta australis</name>
    <dbReference type="NCBI Taxonomy" id="267555"/>
    <lineage>
        <taxon>Eukaryota</taxon>
        <taxon>Viridiplantae</taxon>
        <taxon>Streptophyta</taxon>
        <taxon>Embryophyta</taxon>
        <taxon>Tracheophyta</taxon>
        <taxon>Spermatophyta</taxon>
        <taxon>Magnoliopsida</taxon>
        <taxon>eudicotyledons</taxon>
        <taxon>Gunneridae</taxon>
        <taxon>Pentapetalae</taxon>
        <taxon>asterids</taxon>
        <taxon>lamiids</taxon>
        <taxon>Solanales</taxon>
        <taxon>Convolvulaceae</taxon>
        <taxon>Cuscuteae</taxon>
        <taxon>Cuscuta</taxon>
        <taxon>Cuscuta subgen. Grammica</taxon>
        <taxon>Cuscuta sect. Cleistogrammica</taxon>
    </lineage>
</organism>
<gene>
    <name evidence="6" type="ORF">DM860_007137</name>
</gene>
<dbReference type="EMBL" id="NQVE01000027">
    <property type="protein sequence ID" value="RAL53465.1"/>
    <property type="molecule type" value="Genomic_DNA"/>
</dbReference>
<evidence type="ECO:0000313" key="6">
    <source>
        <dbReference type="EMBL" id="RAL53465.1"/>
    </source>
</evidence>
<feature type="region of interest" description="Disordered" evidence="4">
    <location>
        <begin position="299"/>
        <end position="325"/>
    </location>
</feature>
<proteinExistence type="inferred from homology"/>
<protein>
    <recommendedName>
        <fullName evidence="5">DUF4005 domain-containing protein</fullName>
    </recommendedName>
</protein>
<evidence type="ECO:0000259" key="5">
    <source>
        <dbReference type="Pfam" id="PF13178"/>
    </source>
</evidence>
<keyword evidence="1" id="KW-0112">Calmodulin-binding</keyword>
<reference evidence="6 7" key="1">
    <citation type="submission" date="2018-06" db="EMBL/GenBank/DDBJ databases">
        <title>The Genome of Cuscuta australis (Dodder) Provides Insight into the Evolution of Plant Parasitism.</title>
        <authorList>
            <person name="Liu H."/>
        </authorList>
    </citation>
    <scope>NUCLEOTIDE SEQUENCE [LARGE SCALE GENOMIC DNA]</scope>
    <source>
        <strain evidence="7">cv. Yunnan</strain>
        <tissue evidence="6">Vines</tissue>
    </source>
</reference>
<feature type="region of interest" description="Disordered" evidence="4">
    <location>
        <begin position="239"/>
        <end position="258"/>
    </location>
</feature>
<sequence>MPELYTVSSSVVPIMEEKPSWLTTAVKRVFGCTYKDPNKTPKKCRQYNHGDEEEESKVRVAGKPKVEIIRLKTPPQSNRKLLFAAIAIQSAFRAHLAKRAVGALKGIVKLQALIRGQNVRRQAQRMLKCMHALFRVQAMMKMMTTRVDDRLPCPPRISHHSARKKPIFAAEPPSISHTSIWKISTGAPTHGRNNSVNTIEMDDLQANFRRRLQELSRRQRPVSPGGYQKPMVNSVFQAPGTQSPLKSRPAQVSPVSPRYSYSAANTPCHCPAGNLPTATRFSVSGTGREPNYMAATESAKARVRSQSAPRPRPSTPQAEMERRGPPAKKCFHYSVQNHRAGYGGIEQHSVRSGITDSAGGEISPGSTTQLRCRSRLPR</sequence>
<comment type="caution">
    <text evidence="6">The sequence shown here is derived from an EMBL/GenBank/DDBJ whole genome shotgun (WGS) entry which is preliminary data.</text>
</comment>
<evidence type="ECO:0000256" key="2">
    <source>
        <dbReference type="ARBA" id="ARBA00024341"/>
    </source>
</evidence>
<name>A0A328E620_9ASTE</name>
<feature type="domain" description="DUF4005" evidence="5">
    <location>
        <begin position="258"/>
        <end position="346"/>
    </location>
</feature>
<comment type="subunit">
    <text evidence="3">Binds to multiple calmodulin (CaM) in the presence of Ca(2+) and CaM-like proteins.</text>
</comment>
<dbReference type="AlphaFoldDB" id="A0A328E620"/>